<dbReference type="EMBL" id="CP144745">
    <property type="protein sequence ID" value="WVZ54825.1"/>
    <property type="molecule type" value="Genomic_DNA"/>
</dbReference>
<evidence type="ECO:0000313" key="2">
    <source>
        <dbReference type="EMBL" id="WVZ54825.1"/>
    </source>
</evidence>
<proteinExistence type="predicted"/>
<keyword evidence="3" id="KW-1185">Reference proteome</keyword>
<evidence type="ECO:0000256" key="1">
    <source>
        <dbReference type="SAM" id="MobiDB-lite"/>
    </source>
</evidence>
<dbReference type="Proteomes" id="UP001341281">
    <property type="component" value="Chromosome 01"/>
</dbReference>
<organism evidence="2 3">
    <name type="scientific">Paspalum notatum var. saurae</name>
    <dbReference type="NCBI Taxonomy" id="547442"/>
    <lineage>
        <taxon>Eukaryota</taxon>
        <taxon>Viridiplantae</taxon>
        <taxon>Streptophyta</taxon>
        <taxon>Embryophyta</taxon>
        <taxon>Tracheophyta</taxon>
        <taxon>Spermatophyta</taxon>
        <taxon>Magnoliopsida</taxon>
        <taxon>Liliopsida</taxon>
        <taxon>Poales</taxon>
        <taxon>Poaceae</taxon>
        <taxon>PACMAD clade</taxon>
        <taxon>Panicoideae</taxon>
        <taxon>Andropogonodae</taxon>
        <taxon>Paspaleae</taxon>
        <taxon>Paspalinae</taxon>
        <taxon>Paspalum</taxon>
    </lineage>
</organism>
<name>A0AAQ3SLF6_PASNO</name>
<protein>
    <submittedName>
        <fullName evidence="2">Uncharacterized protein</fullName>
    </submittedName>
</protein>
<feature type="region of interest" description="Disordered" evidence="1">
    <location>
        <begin position="1"/>
        <end position="52"/>
    </location>
</feature>
<feature type="non-terminal residue" evidence="2">
    <location>
        <position position="97"/>
    </location>
</feature>
<reference evidence="2 3" key="1">
    <citation type="submission" date="2024-02" db="EMBL/GenBank/DDBJ databases">
        <title>High-quality chromosome-scale genome assembly of Pensacola bahiagrass (Paspalum notatum Flugge var. saurae).</title>
        <authorList>
            <person name="Vega J.M."/>
            <person name="Podio M."/>
            <person name="Orjuela J."/>
            <person name="Siena L.A."/>
            <person name="Pessino S.C."/>
            <person name="Combes M.C."/>
            <person name="Mariac C."/>
            <person name="Albertini E."/>
            <person name="Pupilli F."/>
            <person name="Ortiz J.P.A."/>
            <person name="Leblanc O."/>
        </authorList>
    </citation>
    <scope>NUCLEOTIDE SEQUENCE [LARGE SCALE GENOMIC DNA]</scope>
    <source>
        <strain evidence="2">R1</strain>
        <tissue evidence="2">Leaf</tissue>
    </source>
</reference>
<gene>
    <name evidence="2" type="ORF">U9M48_005570</name>
</gene>
<accession>A0AAQ3SLF6</accession>
<sequence length="97" mass="10764">MDAPKPDDLLSTPSHTLRRRKKHPDPAMAAGHGAGEDSTSEPARGEGEAHRRLTGLEINEMPAERRYSIPAILKELSENEDDGSKLAMMRILLETYK</sequence>
<evidence type="ECO:0000313" key="3">
    <source>
        <dbReference type="Proteomes" id="UP001341281"/>
    </source>
</evidence>
<dbReference type="AlphaFoldDB" id="A0AAQ3SLF6"/>